<feature type="signal peptide" evidence="1">
    <location>
        <begin position="1"/>
        <end position="19"/>
    </location>
</feature>
<proteinExistence type="predicted"/>
<dbReference type="VEuPathDB" id="FungiDB:FOC4_g10003621"/>
<gene>
    <name evidence="2" type="ORF">FRV6_05792</name>
</gene>
<reference evidence="3" key="1">
    <citation type="submission" date="2016-09" db="EMBL/GenBank/DDBJ databases">
        <authorList>
            <person name="Guldener U."/>
        </authorList>
    </citation>
    <scope>NUCLEOTIDE SEQUENCE [LARGE SCALE GENOMIC DNA]</scope>
    <source>
        <strain evidence="3">V64-1</strain>
    </source>
</reference>
<keyword evidence="1" id="KW-0732">Signal</keyword>
<dbReference type="VEuPathDB" id="FungiDB:FOIG_14607"/>
<name>A0A2H3T217_FUSOX</name>
<dbReference type="AlphaFoldDB" id="A0A2H3T217"/>
<protein>
    <submittedName>
        <fullName evidence="2">Related to gibberellin biosynthesis-related</fullName>
    </submittedName>
</protein>
<dbReference type="VEuPathDB" id="FungiDB:FOXG_03888"/>
<dbReference type="Proteomes" id="UP000219369">
    <property type="component" value="Unassembled WGS sequence"/>
</dbReference>
<dbReference type="VEuPathDB" id="FungiDB:HZS61_014051"/>
<organism evidence="2 3">
    <name type="scientific">Fusarium oxysporum</name>
    <name type="common">Fusarium vascular wilt</name>
    <dbReference type="NCBI Taxonomy" id="5507"/>
    <lineage>
        <taxon>Eukaryota</taxon>
        <taxon>Fungi</taxon>
        <taxon>Dikarya</taxon>
        <taxon>Ascomycota</taxon>
        <taxon>Pezizomycotina</taxon>
        <taxon>Sordariomycetes</taxon>
        <taxon>Hypocreomycetidae</taxon>
        <taxon>Hypocreales</taxon>
        <taxon>Nectriaceae</taxon>
        <taxon>Fusarium</taxon>
        <taxon>Fusarium oxysporum species complex</taxon>
    </lineage>
</organism>
<evidence type="ECO:0000313" key="2">
    <source>
        <dbReference type="EMBL" id="SCO81579.1"/>
    </source>
</evidence>
<dbReference type="VEuPathDB" id="FungiDB:FOXG_18682"/>
<evidence type="ECO:0000256" key="1">
    <source>
        <dbReference type="SAM" id="SignalP"/>
    </source>
</evidence>
<sequence>MRRNIFSIAATAILSLVQAQSSPPINMTEPEIMEFLEEIADGFRIWPEAPLYHRPDELNLKLFNRAGLPSHIEPWNTLTAPLGNNFDVNFIPDYKILHDAGYNVLTHDFRNYGMSGRGNNVLYSGGRYESYDVIGALRYIRKRKDTKDMTIGLFPRCMGGSATFFAMGTHPEEFKDIRAIVFPQPISANMSSKVTLQTAGIDLDYLRELDDMVYWRTSLHLEEYSPIPWARNVNIPTYMFQIRNDLATHWSDVQDVFDAIPAEDKELFWINGTTRRWDGYLHFQRHPDAILKWLERWMN</sequence>
<feature type="chain" id="PRO_5013810041" evidence="1">
    <location>
        <begin position="20"/>
        <end position="299"/>
    </location>
</feature>
<accession>A0A2H3T217</accession>
<dbReference type="VEuPathDB" id="FungiDB:FOC1_g10005275"/>
<dbReference type="VEuPathDB" id="FungiDB:FOMG_03350"/>
<dbReference type="InterPro" id="IPR029058">
    <property type="entry name" value="AB_hydrolase_fold"/>
</dbReference>
<dbReference type="Gene3D" id="3.40.50.1820">
    <property type="entry name" value="alpha/beta hydrolase"/>
    <property type="match status" value="1"/>
</dbReference>
<dbReference type="OrthoDB" id="2498029at2759"/>
<dbReference type="VEuPathDB" id="FungiDB:FOZG_03275"/>
<dbReference type="EMBL" id="FMJY01000003">
    <property type="protein sequence ID" value="SCO81579.1"/>
    <property type="molecule type" value="Genomic_DNA"/>
</dbReference>
<dbReference type="SUPFAM" id="SSF53474">
    <property type="entry name" value="alpha/beta-Hydrolases"/>
    <property type="match status" value="1"/>
</dbReference>
<evidence type="ECO:0000313" key="3">
    <source>
        <dbReference type="Proteomes" id="UP000219369"/>
    </source>
</evidence>
<dbReference type="VEuPathDB" id="FungiDB:FOMG_03349"/>